<dbReference type="AlphaFoldDB" id="A0A2K8U6V8"/>
<proteinExistence type="predicted"/>
<dbReference type="EMBL" id="CP020370">
    <property type="protein sequence ID" value="AUB80781.1"/>
    <property type="molecule type" value="Genomic_DNA"/>
</dbReference>
<evidence type="ECO:0000313" key="3">
    <source>
        <dbReference type="Proteomes" id="UP000232638"/>
    </source>
</evidence>
<accession>A0A2K8U6V8</accession>
<dbReference type="RefSeq" id="WP_100918569.1">
    <property type="nucleotide sequence ID" value="NZ_CP020370.1"/>
</dbReference>
<dbReference type="Proteomes" id="UP000232638">
    <property type="component" value="Chromosome"/>
</dbReference>
<feature type="transmembrane region" description="Helical" evidence="1">
    <location>
        <begin position="21"/>
        <end position="40"/>
    </location>
</feature>
<keyword evidence="1" id="KW-1133">Transmembrane helix</keyword>
<reference evidence="2 3" key="1">
    <citation type="submission" date="2017-03" db="EMBL/GenBank/DDBJ databases">
        <title>Complete genome sequence of Candidatus 'Thiodictyon syntrophicum' sp. nov. strain Cad16T, a photolithoautotroph purple sulfur bacterium isolated from an alpine meromictic lake.</title>
        <authorList>
            <person name="Luedin S.M."/>
            <person name="Pothier J.F."/>
            <person name="Danza F."/>
            <person name="Storelli N."/>
            <person name="Wittwer M."/>
            <person name="Tonolla M."/>
        </authorList>
    </citation>
    <scope>NUCLEOTIDE SEQUENCE [LARGE SCALE GENOMIC DNA]</scope>
    <source>
        <strain evidence="2 3">Cad16T</strain>
    </source>
</reference>
<sequence>MFFPIPEPVRRQAKTPHELTMVNLLIFNLLTLIALLGGSFVEPDSSLAPYRVPGVMVPLGLSLAIVAYSFLRARRATRAGPWFPAAHWRLASGRYRILLAVYLGGAGLIGLGWLLAHTQKLPGMQAMMFIALQRVAIAPMLIALMVLVMLASGAIYQAQRGEVPDRLIQRFPPPPDLTGADTEFASGAAAA</sequence>
<name>A0A2K8U6V8_9GAMM</name>
<evidence type="ECO:0000313" key="2">
    <source>
        <dbReference type="EMBL" id="AUB80781.1"/>
    </source>
</evidence>
<protein>
    <submittedName>
        <fullName evidence="2">Uncharacterized protein</fullName>
    </submittedName>
</protein>
<feature type="transmembrane region" description="Helical" evidence="1">
    <location>
        <begin position="97"/>
        <end position="116"/>
    </location>
</feature>
<evidence type="ECO:0000256" key="1">
    <source>
        <dbReference type="SAM" id="Phobius"/>
    </source>
</evidence>
<feature type="transmembrane region" description="Helical" evidence="1">
    <location>
        <begin position="136"/>
        <end position="156"/>
    </location>
</feature>
<keyword evidence="1" id="KW-0472">Membrane</keyword>
<dbReference type="KEGG" id="tsy:THSYN_07310"/>
<gene>
    <name evidence="2" type="ORF">THSYN_07310</name>
</gene>
<keyword evidence="3" id="KW-1185">Reference proteome</keyword>
<organism evidence="2 3">
    <name type="scientific">Candidatus Thiodictyon syntrophicum</name>
    <dbReference type="NCBI Taxonomy" id="1166950"/>
    <lineage>
        <taxon>Bacteria</taxon>
        <taxon>Pseudomonadati</taxon>
        <taxon>Pseudomonadota</taxon>
        <taxon>Gammaproteobacteria</taxon>
        <taxon>Chromatiales</taxon>
        <taxon>Chromatiaceae</taxon>
        <taxon>Thiodictyon</taxon>
    </lineage>
</organism>
<keyword evidence="1" id="KW-0812">Transmembrane</keyword>
<dbReference type="OrthoDB" id="5762913at2"/>
<feature type="transmembrane region" description="Helical" evidence="1">
    <location>
        <begin position="52"/>
        <end position="71"/>
    </location>
</feature>